<keyword evidence="4 8" id="KW-0863">Zinc-finger</keyword>
<evidence type="ECO:0000256" key="3">
    <source>
        <dbReference type="ARBA" id="ARBA00022723"/>
    </source>
</evidence>
<dbReference type="eggNOG" id="KOG0800">
    <property type="taxonomic scope" value="Eukaryota"/>
</dbReference>
<proteinExistence type="inferred from homology"/>
<dbReference type="Gramene" id="ESW05323">
    <property type="protein sequence ID" value="ESW05323"/>
    <property type="gene ID" value="PHAVU_011G170400g"/>
</dbReference>
<dbReference type="EMBL" id="CM002298">
    <property type="protein sequence ID" value="ESW05323.1"/>
    <property type="molecule type" value="Genomic_DNA"/>
</dbReference>
<keyword evidence="3" id="KW-0479">Metal-binding</keyword>
<feature type="domain" description="RING-type" evidence="10">
    <location>
        <begin position="166"/>
        <end position="208"/>
    </location>
</feature>
<dbReference type="GO" id="GO:0061630">
    <property type="term" value="F:ubiquitin protein ligase activity"/>
    <property type="evidence" value="ECO:0007669"/>
    <property type="project" value="UniProtKB-EC"/>
</dbReference>
<feature type="transmembrane region" description="Helical" evidence="9">
    <location>
        <begin position="107"/>
        <end position="129"/>
    </location>
</feature>
<name>V7AKE5_PHAVU</name>
<dbReference type="InterPro" id="IPR053238">
    <property type="entry name" value="RING-H2_zinc_finger"/>
</dbReference>
<evidence type="ECO:0000256" key="6">
    <source>
        <dbReference type="ARBA" id="ARBA00022833"/>
    </source>
</evidence>
<keyword evidence="9" id="KW-0812">Transmembrane</keyword>
<evidence type="ECO:0000256" key="1">
    <source>
        <dbReference type="ARBA" id="ARBA00000900"/>
    </source>
</evidence>
<gene>
    <name evidence="11" type="ORF">PHAVU_011G170400g</name>
</gene>
<evidence type="ECO:0000256" key="9">
    <source>
        <dbReference type="SAM" id="Phobius"/>
    </source>
</evidence>
<dbReference type="CDD" id="cd16454">
    <property type="entry name" value="RING-H2_PA-TM-RING"/>
    <property type="match status" value="2"/>
</dbReference>
<dbReference type="EC" id="2.3.2.27" evidence="2"/>
<dbReference type="PANTHER" id="PTHR14155">
    <property type="entry name" value="RING FINGER DOMAIN-CONTAINING"/>
    <property type="match status" value="1"/>
</dbReference>
<keyword evidence="9" id="KW-0472">Membrane</keyword>
<dbReference type="UniPathway" id="UPA00143"/>
<dbReference type="AlphaFoldDB" id="V7AKE5"/>
<evidence type="ECO:0000256" key="7">
    <source>
        <dbReference type="ARBA" id="ARBA00024209"/>
    </source>
</evidence>
<keyword evidence="9" id="KW-1133">Transmembrane helix</keyword>
<sequence>MVAEPAGECSICLEGVVEGEDVKMTAHCRHIFHANCIDTWLENHATCPVCRYSEMGGKEENNGKSVQRDRATGETTMQRSFAVPPLPGFLSPPPRTAGKSSSFSPKLAYILLIVFIIVVFLVSFTYFYLRRSTTNPAAVGNIQGQAPVASRPLTVVVVVAEVVGECSICLEGVAEGEDVKMTAHCRHIFHANCIDTWLENHVTCPVCRYSEMGGEEEVKKKKMQQSSRE</sequence>
<dbReference type="Gene3D" id="3.30.40.10">
    <property type="entry name" value="Zinc/RING finger domain, C3HC4 (zinc finger)"/>
    <property type="match status" value="2"/>
</dbReference>
<accession>V7AKE5</accession>
<evidence type="ECO:0000256" key="2">
    <source>
        <dbReference type="ARBA" id="ARBA00012483"/>
    </source>
</evidence>
<dbReference type="SMART" id="SM00184">
    <property type="entry name" value="RING"/>
    <property type="match status" value="2"/>
</dbReference>
<reference evidence="12" key="1">
    <citation type="journal article" date="2014" name="Nat. Genet.">
        <title>A reference genome for common bean and genome-wide analysis of dual domestications.</title>
        <authorList>
            <person name="Schmutz J."/>
            <person name="McClean P.E."/>
            <person name="Mamidi S."/>
            <person name="Wu G.A."/>
            <person name="Cannon S.B."/>
            <person name="Grimwood J."/>
            <person name="Jenkins J."/>
            <person name="Shu S."/>
            <person name="Song Q."/>
            <person name="Chavarro C."/>
            <person name="Torres-Torres M."/>
            <person name="Geffroy V."/>
            <person name="Moghaddam S.M."/>
            <person name="Gao D."/>
            <person name="Abernathy B."/>
            <person name="Barry K."/>
            <person name="Blair M."/>
            <person name="Brick M.A."/>
            <person name="Chovatia M."/>
            <person name="Gepts P."/>
            <person name="Goodstein D.M."/>
            <person name="Gonzales M."/>
            <person name="Hellsten U."/>
            <person name="Hyten D.L."/>
            <person name="Jia G."/>
            <person name="Kelly J.D."/>
            <person name="Kudrna D."/>
            <person name="Lee R."/>
            <person name="Richard M.M."/>
            <person name="Miklas P.N."/>
            <person name="Osorno J.M."/>
            <person name="Rodrigues J."/>
            <person name="Thareau V."/>
            <person name="Urrea C.A."/>
            <person name="Wang M."/>
            <person name="Yu Y."/>
            <person name="Zhang M."/>
            <person name="Wing R.A."/>
            <person name="Cregan P.B."/>
            <person name="Rokhsar D.S."/>
            <person name="Jackson S.A."/>
        </authorList>
    </citation>
    <scope>NUCLEOTIDE SEQUENCE [LARGE SCALE GENOMIC DNA]</scope>
    <source>
        <strain evidence="12">cv. G19833</strain>
    </source>
</reference>
<evidence type="ECO:0000256" key="4">
    <source>
        <dbReference type="ARBA" id="ARBA00022771"/>
    </source>
</evidence>
<dbReference type="GO" id="GO:0008270">
    <property type="term" value="F:zinc ion binding"/>
    <property type="evidence" value="ECO:0007669"/>
    <property type="project" value="UniProtKB-KW"/>
</dbReference>
<dbReference type="Proteomes" id="UP000000226">
    <property type="component" value="Chromosome 11"/>
</dbReference>
<dbReference type="PANTHER" id="PTHR14155:SF592">
    <property type="entry name" value="RING-H2 FINGER PROTEIN ATL57"/>
    <property type="match status" value="1"/>
</dbReference>
<keyword evidence="6" id="KW-0862">Zinc</keyword>
<keyword evidence="12" id="KW-1185">Reference proteome</keyword>
<organism evidence="11 12">
    <name type="scientific">Phaseolus vulgaris</name>
    <name type="common">Kidney bean</name>
    <name type="synonym">French bean</name>
    <dbReference type="NCBI Taxonomy" id="3885"/>
    <lineage>
        <taxon>Eukaryota</taxon>
        <taxon>Viridiplantae</taxon>
        <taxon>Streptophyta</taxon>
        <taxon>Embryophyta</taxon>
        <taxon>Tracheophyta</taxon>
        <taxon>Spermatophyta</taxon>
        <taxon>Magnoliopsida</taxon>
        <taxon>eudicotyledons</taxon>
        <taxon>Gunneridae</taxon>
        <taxon>Pentapetalae</taxon>
        <taxon>rosids</taxon>
        <taxon>fabids</taxon>
        <taxon>Fabales</taxon>
        <taxon>Fabaceae</taxon>
        <taxon>Papilionoideae</taxon>
        <taxon>50 kb inversion clade</taxon>
        <taxon>NPAAA clade</taxon>
        <taxon>indigoferoid/millettioid clade</taxon>
        <taxon>Phaseoleae</taxon>
        <taxon>Phaseolus</taxon>
    </lineage>
</organism>
<evidence type="ECO:0000259" key="10">
    <source>
        <dbReference type="PROSITE" id="PS50089"/>
    </source>
</evidence>
<feature type="domain" description="RING-type" evidence="10">
    <location>
        <begin position="9"/>
        <end position="51"/>
    </location>
</feature>
<evidence type="ECO:0000256" key="8">
    <source>
        <dbReference type="PROSITE-ProRule" id="PRU00175"/>
    </source>
</evidence>
<dbReference type="GO" id="GO:0016567">
    <property type="term" value="P:protein ubiquitination"/>
    <property type="evidence" value="ECO:0007669"/>
    <property type="project" value="UniProtKB-UniPathway"/>
</dbReference>
<protein>
    <recommendedName>
        <fullName evidence="2">RING-type E3 ubiquitin transferase</fullName>
        <ecNumber evidence="2">2.3.2.27</ecNumber>
    </recommendedName>
</protein>
<evidence type="ECO:0000256" key="5">
    <source>
        <dbReference type="ARBA" id="ARBA00022786"/>
    </source>
</evidence>
<evidence type="ECO:0000313" key="12">
    <source>
        <dbReference type="Proteomes" id="UP000000226"/>
    </source>
</evidence>
<dbReference type="InterPro" id="IPR001841">
    <property type="entry name" value="Znf_RING"/>
</dbReference>
<dbReference type="InterPro" id="IPR013083">
    <property type="entry name" value="Znf_RING/FYVE/PHD"/>
</dbReference>
<dbReference type="OMA" id="MEVMTIV"/>
<dbReference type="SUPFAM" id="SSF57850">
    <property type="entry name" value="RING/U-box"/>
    <property type="match status" value="2"/>
</dbReference>
<comment type="similarity">
    <text evidence="7">Belongs to the RING-type zinc finger family. ATL subfamily.</text>
</comment>
<evidence type="ECO:0000313" key="11">
    <source>
        <dbReference type="EMBL" id="ESW05323.1"/>
    </source>
</evidence>
<keyword evidence="5" id="KW-0833">Ubl conjugation pathway</keyword>
<dbReference type="Pfam" id="PF13639">
    <property type="entry name" value="zf-RING_2"/>
    <property type="match status" value="2"/>
</dbReference>
<dbReference type="PROSITE" id="PS50089">
    <property type="entry name" value="ZF_RING_2"/>
    <property type="match status" value="2"/>
</dbReference>
<dbReference type="OrthoDB" id="1730639at2759"/>
<comment type="catalytic activity">
    <reaction evidence="1">
        <text>S-ubiquitinyl-[E2 ubiquitin-conjugating enzyme]-L-cysteine + [acceptor protein]-L-lysine = [E2 ubiquitin-conjugating enzyme]-L-cysteine + N(6)-ubiquitinyl-[acceptor protein]-L-lysine.</text>
        <dbReference type="EC" id="2.3.2.27"/>
    </reaction>
</comment>